<evidence type="ECO:0000259" key="1">
    <source>
        <dbReference type="Pfam" id="PF18765"/>
    </source>
</evidence>
<proteinExistence type="predicted"/>
<comment type="caution">
    <text evidence="2">The sequence shown here is derived from an EMBL/GenBank/DDBJ whole genome shotgun (WGS) entry which is preliminary data.</text>
</comment>
<dbReference type="PANTHER" id="PTHR43449">
    <property type="entry name" value="NUCLEOTIDYLTRANSFERASE"/>
    <property type="match status" value="1"/>
</dbReference>
<gene>
    <name evidence="2" type="ORF">UY32_C0003G0003</name>
</gene>
<dbReference type="Proteomes" id="UP000034600">
    <property type="component" value="Unassembled WGS sequence"/>
</dbReference>
<dbReference type="InterPro" id="IPR043519">
    <property type="entry name" value="NT_sf"/>
</dbReference>
<evidence type="ECO:0000313" key="3">
    <source>
        <dbReference type="Proteomes" id="UP000034600"/>
    </source>
</evidence>
<dbReference type="AlphaFoldDB" id="A0A0G1X9J2"/>
<dbReference type="SUPFAM" id="SSF81301">
    <property type="entry name" value="Nucleotidyltransferase"/>
    <property type="match status" value="1"/>
</dbReference>
<dbReference type="EMBL" id="LCPO01000003">
    <property type="protein sequence ID" value="KKU99233.1"/>
    <property type="molecule type" value="Genomic_DNA"/>
</dbReference>
<feature type="domain" description="Polymerase beta nucleotidyltransferase" evidence="1">
    <location>
        <begin position="15"/>
        <end position="107"/>
    </location>
</feature>
<sequence length="107" mass="12384">MPATVQKLNTEAIVQKILDHYRGDVLKIILFGSQVRGEEDEWSDLDLIVIRNTEERFVERLSKTPILPQSADIFVYTPEEFERMKEGENQFILSALQGAKVVYSKNR</sequence>
<dbReference type="PANTHER" id="PTHR43449:SF1">
    <property type="entry name" value="POLYMERASE BETA NUCLEOTIDYLTRANSFERASE DOMAIN-CONTAINING PROTEIN"/>
    <property type="match status" value="1"/>
</dbReference>
<protein>
    <submittedName>
        <fullName evidence="2">Polymerase beta domain protein region protein</fullName>
    </submittedName>
</protein>
<dbReference type="InterPro" id="IPR041633">
    <property type="entry name" value="Polbeta"/>
</dbReference>
<dbReference type="Pfam" id="PF18765">
    <property type="entry name" value="Polbeta"/>
    <property type="match status" value="1"/>
</dbReference>
<organism evidence="2 3">
    <name type="scientific">Candidatus Jorgensenbacteria bacterium GW2011_GWC1_48_8</name>
    <dbReference type="NCBI Taxonomy" id="1618666"/>
    <lineage>
        <taxon>Bacteria</taxon>
        <taxon>Candidatus Joergenseniibacteriota</taxon>
    </lineage>
</organism>
<accession>A0A0G1X9J2</accession>
<dbReference type="CDD" id="cd05403">
    <property type="entry name" value="NT_KNTase_like"/>
    <property type="match status" value="1"/>
</dbReference>
<dbReference type="Gene3D" id="3.30.460.10">
    <property type="entry name" value="Beta Polymerase, domain 2"/>
    <property type="match status" value="1"/>
</dbReference>
<evidence type="ECO:0000313" key="2">
    <source>
        <dbReference type="EMBL" id="KKU99233.1"/>
    </source>
</evidence>
<reference evidence="2 3" key="1">
    <citation type="journal article" date="2015" name="Nature">
        <title>rRNA introns, odd ribosomes, and small enigmatic genomes across a large radiation of phyla.</title>
        <authorList>
            <person name="Brown C.T."/>
            <person name="Hug L.A."/>
            <person name="Thomas B.C."/>
            <person name="Sharon I."/>
            <person name="Castelle C.J."/>
            <person name="Singh A."/>
            <person name="Wilkins M.J."/>
            <person name="Williams K.H."/>
            <person name="Banfield J.F."/>
        </authorList>
    </citation>
    <scope>NUCLEOTIDE SEQUENCE [LARGE SCALE GENOMIC DNA]</scope>
</reference>
<name>A0A0G1X9J2_9BACT</name>